<evidence type="ECO:0000313" key="2">
    <source>
        <dbReference type="EMBL" id="MCW7755008.1"/>
    </source>
</evidence>
<dbReference type="Proteomes" id="UP001209681">
    <property type="component" value="Unassembled WGS sequence"/>
</dbReference>
<evidence type="ECO:0000313" key="3">
    <source>
        <dbReference type="Proteomes" id="UP001209681"/>
    </source>
</evidence>
<organism evidence="2 3">
    <name type="scientific">Desulfobotulus pelophilus</name>
    <dbReference type="NCBI Taxonomy" id="2823377"/>
    <lineage>
        <taxon>Bacteria</taxon>
        <taxon>Pseudomonadati</taxon>
        <taxon>Thermodesulfobacteriota</taxon>
        <taxon>Desulfobacteria</taxon>
        <taxon>Desulfobacterales</taxon>
        <taxon>Desulfobacteraceae</taxon>
        <taxon>Desulfobotulus</taxon>
    </lineage>
</organism>
<dbReference type="PROSITE" id="PS51186">
    <property type="entry name" value="GNAT"/>
    <property type="match status" value="1"/>
</dbReference>
<dbReference type="PANTHER" id="PTHR43792:SF13">
    <property type="entry name" value="ACETYLTRANSFERASE"/>
    <property type="match status" value="1"/>
</dbReference>
<dbReference type="Gene3D" id="3.40.630.30">
    <property type="match status" value="1"/>
</dbReference>
<evidence type="ECO:0000259" key="1">
    <source>
        <dbReference type="PROSITE" id="PS51186"/>
    </source>
</evidence>
<dbReference type="EMBL" id="JAPFPW010000019">
    <property type="protein sequence ID" value="MCW7755008.1"/>
    <property type="molecule type" value="Genomic_DNA"/>
</dbReference>
<dbReference type="SUPFAM" id="SSF55729">
    <property type="entry name" value="Acyl-CoA N-acyltransferases (Nat)"/>
    <property type="match status" value="1"/>
</dbReference>
<dbReference type="Pfam" id="PF13302">
    <property type="entry name" value="Acetyltransf_3"/>
    <property type="match status" value="1"/>
</dbReference>
<keyword evidence="3" id="KW-1185">Reference proteome</keyword>
<gene>
    <name evidence="2" type="ORF">OOT00_13530</name>
</gene>
<protein>
    <submittedName>
        <fullName evidence="2">GNAT family N-acetyltransferase</fullName>
    </submittedName>
</protein>
<dbReference type="InterPro" id="IPR016181">
    <property type="entry name" value="Acyl_CoA_acyltransferase"/>
</dbReference>
<reference evidence="2 3" key="1">
    <citation type="submission" date="2022-11" db="EMBL/GenBank/DDBJ databases">
        <title>Desulfobotulus tamanensis H1 sp. nov. - anaerobic, alkaliphilic, sulphate reducing bacterium isolated from terrestrial mud volcano.</title>
        <authorList>
            <person name="Frolova A."/>
            <person name="Merkel A.Y."/>
            <person name="Slobodkin A.I."/>
        </authorList>
    </citation>
    <scope>NUCLEOTIDE SEQUENCE [LARGE SCALE GENOMIC DNA]</scope>
    <source>
        <strain evidence="2 3">H1</strain>
    </source>
</reference>
<name>A0ABT3NC15_9BACT</name>
<dbReference type="InterPro" id="IPR000182">
    <property type="entry name" value="GNAT_dom"/>
</dbReference>
<proteinExistence type="predicted"/>
<dbReference type="PANTHER" id="PTHR43792">
    <property type="entry name" value="GNAT FAMILY, PUTATIVE (AFU_ORTHOLOGUE AFUA_3G00765)-RELATED-RELATED"/>
    <property type="match status" value="1"/>
</dbReference>
<feature type="domain" description="N-acetyltransferase" evidence="1">
    <location>
        <begin position="21"/>
        <end position="180"/>
    </location>
</feature>
<sequence>MNLSSLLSIHTPRMRLVALTPELMKAEKTSSAQLSRLLNAEIPEGWPPASLIPLQPWFLKQIHLHPEKVGWYLWHGLFQRPYLDILVISCGFMEPPDAHGGVEIGYATLPQWQSHGFASEAVPALMNWAFSHPDVSHIRARTARGNLASAHILEKCGFEQTFSDPMKPAIDRYICYRHLPIRQA</sequence>
<accession>A0ABT3NC15</accession>
<comment type="caution">
    <text evidence="2">The sequence shown here is derived from an EMBL/GenBank/DDBJ whole genome shotgun (WGS) entry which is preliminary data.</text>
</comment>
<dbReference type="RefSeq" id="WP_265425921.1">
    <property type="nucleotide sequence ID" value="NZ_JAPFPW010000019.1"/>
</dbReference>
<dbReference type="InterPro" id="IPR051531">
    <property type="entry name" value="N-acetyltransferase"/>
</dbReference>